<dbReference type="PROSITE" id="PS50035">
    <property type="entry name" value="PLD"/>
    <property type="match status" value="1"/>
</dbReference>
<dbReference type="Gene3D" id="3.30.870.10">
    <property type="entry name" value="Endonuclease Chain A"/>
    <property type="match status" value="2"/>
</dbReference>
<keyword evidence="4" id="KW-0443">Lipid metabolism</keyword>
<dbReference type="RefSeq" id="WP_009483626.1">
    <property type="nucleotide sequence ID" value="NZ_BAFE01000094.1"/>
</dbReference>
<dbReference type="PANTHER" id="PTHR18896">
    <property type="entry name" value="PHOSPHOLIPASE D"/>
    <property type="match status" value="1"/>
</dbReference>
<protein>
    <recommendedName>
        <fullName evidence="5">PLD phosphodiesterase domain-containing protein</fullName>
    </recommendedName>
</protein>
<dbReference type="Pfam" id="PF13091">
    <property type="entry name" value="PLDc_2"/>
    <property type="match status" value="1"/>
</dbReference>
<accession>H5UVM5</accession>
<comment type="catalytic activity">
    <reaction evidence="1">
        <text>a 1,2-diacyl-sn-glycero-3-phosphocholine + H2O = a 1,2-diacyl-sn-glycero-3-phosphate + choline + H(+)</text>
        <dbReference type="Rhea" id="RHEA:14445"/>
        <dbReference type="ChEBI" id="CHEBI:15354"/>
        <dbReference type="ChEBI" id="CHEBI:15377"/>
        <dbReference type="ChEBI" id="CHEBI:15378"/>
        <dbReference type="ChEBI" id="CHEBI:57643"/>
        <dbReference type="ChEBI" id="CHEBI:58608"/>
        <dbReference type="EC" id="3.1.4.4"/>
    </reaction>
</comment>
<evidence type="ECO:0000256" key="3">
    <source>
        <dbReference type="ARBA" id="ARBA00022801"/>
    </source>
</evidence>
<dbReference type="GO" id="GO:0009395">
    <property type="term" value="P:phospholipid catabolic process"/>
    <property type="evidence" value="ECO:0007669"/>
    <property type="project" value="TreeGrafter"/>
</dbReference>
<keyword evidence="2" id="KW-0677">Repeat</keyword>
<evidence type="ECO:0000259" key="5">
    <source>
        <dbReference type="PROSITE" id="PS50035"/>
    </source>
</evidence>
<dbReference type="AlphaFoldDB" id="H5UVM5"/>
<name>H5UVM5_9MICO</name>
<comment type="caution">
    <text evidence="6">The sequence shown here is derived from an EMBL/GenBank/DDBJ whole genome shotgun (WGS) entry which is preliminary data.</text>
</comment>
<dbReference type="STRING" id="1089455.MOPEL_135_00210"/>
<reference evidence="6 7" key="1">
    <citation type="submission" date="2012-02" db="EMBL/GenBank/DDBJ databases">
        <title>Whole genome shotgun sequence of Mobilicoccus pelagius NBRC 104925.</title>
        <authorList>
            <person name="Yoshida Y."/>
            <person name="Hosoyama A."/>
            <person name="Tsuchikane K."/>
            <person name="Katsumata H."/>
            <person name="Yamazaki S."/>
            <person name="Fujita N."/>
        </authorList>
    </citation>
    <scope>NUCLEOTIDE SEQUENCE [LARGE SCALE GENOMIC DNA]</scope>
    <source>
        <strain evidence="6 7">NBRC 104925</strain>
    </source>
</reference>
<dbReference type="GO" id="GO:0004630">
    <property type="term" value="F:phospholipase D activity"/>
    <property type="evidence" value="ECO:0007669"/>
    <property type="project" value="UniProtKB-EC"/>
</dbReference>
<dbReference type="CDD" id="cd09105">
    <property type="entry name" value="PLDc_vPLD1_2_like_2"/>
    <property type="match status" value="1"/>
</dbReference>
<keyword evidence="7" id="KW-1185">Reference proteome</keyword>
<gene>
    <name evidence="6" type="ORF">MOPEL_135_00210</name>
</gene>
<evidence type="ECO:0000256" key="2">
    <source>
        <dbReference type="ARBA" id="ARBA00022737"/>
    </source>
</evidence>
<dbReference type="eggNOG" id="COG1502">
    <property type="taxonomic scope" value="Bacteria"/>
</dbReference>
<evidence type="ECO:0000256" key="1">
    <source>
        <dbReference type="ARBA" id="ARBA00000798"/>
    </source>
</evidence>
<dbReference type="InterPro" id="IPR001736">
    <property type="entry name" value="PLipase_D/transphosphatidylase"/>
</dbReference>
<dbReference type="EMBL" id="BAFE01000094">
    <property type="protein sequence ID" value="GAB49783.1"/>
    <property type="molecule type" value="Genomic_DNA"/>
</dbReference>
<dbReference type="SUPFAM" id="SSF56024">
    <property type="entry name" value="Phospholipase D/nuclease"/>
    <property type="match status" value="2"/>
</dbReference>
<sequence>MALEKWFLTTEERGNPFTRLTHRHGGAAWTSGNSARLHVHGADYFARLREVVDGLKAGDLLLFTDWRGDPDERIGDDDLTVAQLLAGAASRGVVVKGLFWRSHLDQFSYSEEQNRWMAGDIRAAGGEVLLDLRVLPLGSHHQKFVVARHPGRPELDVAFVGGIDLCHTRRDDRDHRGDPQPVDMGDVWGPTPGWHDAMIEVHGPVVGDVEATFRERWDDPTPLTLDPISRLDSWVHRDDPHADTLPPQAPDPEPCGDLHVQLLRTYPAKLPRFPFAPRGERSVARGYNKAVPRASRIVYVEDQYFWSGEVASCFAKALRENPDLRLVVVLSTYTTADTRVAEASAMPSRNDALREVYRAGGDRVGVYGLENHAGTPVYVHAKVCVVDDVWTAVGSDNVNRRSWTYDTELTCAVIDETRDEREPRRMGEEEARRFAREARLTLAREHLDRADGDDADLVDPVSMFEAFRKAARDLDRWHEGGCVGPRSPGRLRTYTMREVTGVQRALGKVAYRLASDPDGRPRSMRGTSDF</sequence>
<dbReference type="InterPro" id="IPR015679">
    <property type="entry name" value="PLipase_D_fam"/>
</dbReference>
<dbReference type="Proteomes" id="UP000004367">
    <property type="component" value="Unassembled WGS sequence"/>
</dbReference>
<evidence type="ECO:0000256" key="4">
    <source>
        <dbReference type="ARBA" id="ARBA00023098"/>
    </source>
</evidence>
<evidence type="ECO:0000313" key="7">
    <source>
        <dbReference type="Proteomes" id="UP000004367"/>
    </source>
</evidence>
<feature type="domain" description="PLD phosphodiesterase" evidence="5">
    <location>
        <begin position="375"/>
        <end position="402"/>
    </location>
</feature>
<dbReference type="InterPro" id="IPR025202">
    <property type="entry name" value="PLD-like_dom"/>
</dbReference>
<proteinExistence type="predicted"/>
<keyword evidence="3" id="KW-0378">Hydrolase</keyword>
<dbReference type="OrthoDB" id="8828485at2"/>
<dbReference type="PANTHER" id="PTHR18896:SF76">
    <property type="entry name" value="PHOSPHOLIPASE"/>
    <property type="match status" value="1"/>
</dbReference>
<organism evidence="6 7">
    <name type="scientific">Mobilicoccus pelagius NBRC 104925</name>
    <dbReference type="NCBI Taxonomy" id="1089455"/>
    <lineage>
        <taxon>Bacteria</taxon>
        <taxon>Bacillati</taxon>
        <taxon>Actinomycetota</taxon>
        <taxon>Actinomycetes</taxon>
        <taxon>Micrococcales</taxon>
        <taxon>Dermatophilaceae</taxon>
        <taxon>Mobilicoccus</taxon>
    </lineage>
</organism>
<evidence type="ECO:0000313" key="6">
    <source>
        <dbReference type="EMBL" id="GAB49783.1"/>
    </source>
</evidence>